<dbReference type="PANTHER" id="PTHR34339:SF1">
    <property type="entry name" value="STIMULATOR OF INTERFERON GENES PROTEIN"/>
    <property type="match status" value="1"/>
</dbReference>
<dbReference type="GO" id="GO:0002218">
    <property type="term" value="P:activation of innate immune response"/>
    <property type="evidence" value="ECO:0007669"/>
    <property type="project" value="InterPro"/>
</dbReference>
<accession>A0A7L3NLP1</accession>
<dbReference type="PANTHER" id="PTHR34339">
    <property type="entry name" value="STIMULATOR OF INTERFERON GENES PROTEIN"/>
    <property type="match status" value="1"/>
</dbReference>
<dbReference type="GO" id="GO:0005789">
    <property type="term" value="C:endoplasmic reticulum membrane"/>
    <property type="evidence" value="ECO:0007669"/>
    <property type="project" value="TreeGrafter"/>
</dbReference>
<feature type="non-terminal residue" evidence="2">
    <location>
        <position position="89"/>
    </location>
</feature>
<dbReference type="GO" id="GO:0000045">
    <property type="term" value="P:autophagosome assembly"/>
    <property type="evidence" value="ECO:0007669"/>
    <property type="project" value="TreeGrafter"/>
</dbReference>
<sequence>LSHIVTQLVGVLLKAICHLAEEIFHLHSRYHGSFQRVLSACFPLPWHSLVLLSCGSAYVALLDGDQQPLSLHLGLASLCHLLILTLGLN</sequence>
<dbReference type="AlphaFoldDB" id="A0A7L3NLP1"/>
<feature type="domain" description="STING transmembrane" evidence="1">
    <location>
        <begin position="2"/>
        <end position="88"/>
    </location>
</feature>
<dbReference type="InterPro" id="IPR055434">
    <property type="entry name" value="STING_TM"/>
</dbReference>
<dbReference type="InterPro" id="IPR029158">
    <property type="entry name" value="STING"/>
</dbReference>
<comment type="caution">
    <text evidence="2">The sequence shown here is derived from an EMBL/GenBank/DDBJ whole genome shotgun (WGS) entry which is preliminary data.</text>
</comment>
<dbReference type="GO" id="GO:0032481">
    <property type="term" value="P:positive regulation of type I interferon production"/>
    <property type="evidence" value="ECO:0007669"/>
    <property type="project" value="InterPro"/>
</dbReference>
<dbReference type="EMBL" id="VZUB01020507">
    <property type="protein sequence ID" value="NXU77538.1"/>
    <property type="molecule type" value="Genomic_DNA"/>
</dbReference>
<dbReference type="GO" id="GO:0005776">
    <property type="term" value="C:autophagosome"/>
    <property type="evidence" value="ECO:0007669"/>
    <property type="project" value="TreeGrafter"/>
</dbReference>
<proteinExistence type="predicted"/>
<dbReference type="GO" id="GO:0061507">
    <property type="term" value="F:2',3'-cyclic GMP-AMP binding"/>
    <property type="evidence" value="ECO:0007669"/>
    <property type="project" value="TreeGrafter"/>
</dbReference>
<reference evidence="2 3" key="1">
    <citation type="submission" date="2019-09" db="EMBL/GenBank/DDBJ databases">
        <title>Bird 10,000 Genomes (B10K) Project - Family phase.</title>
        <authorList>
            <person name="Zhang G."/>
        </authorList>
    </citation>
    <scope>NUCLEOTIDE SEQUENCE [LARGE SCALE GENOMIC DNA]</scope>
    <source>
        <strain evidence="2">OUT-0002</strain>
    </source>
</reference>
<feature type="non-terminal residue" evidence="2">
    <location>
        <position position="1"/>
    </location>
</feature>
<name>A0A7L3NLP1_9AVES</name>
<dbReference type="OrthoDB" id="6053839at2759"/>
<evidence type="ECO:0000313" key="2">
    <source>
        <dbReference type="EMBL" id="NXU77538.1"/>
    </source>
</evidence>
<dbReference type="GO" id="GO:0051607">
    <property type="term" value="P:defense response to virus"/>
    <property type="evidence" value="ECO:0007669"/>
    <property type="project" value="TreeGrafter"/>
</dbReference>
<dbReference type="GO" id="GO:0061709">
    <property type="term" value="P:reticulophagy"/>
    <property type="evidence" value="ECO:0007669"/>
    <property type="project" value="TreeGrafter"/>
</dbReference>
<gene>
    <name evidence="2" type="primary">Tmem173</name>
    <name evidence="2" type="ORF">OREMEL_R13404</name>
</gene>
<dbReference type="GO" id="GO:0045087">
    <property type="term" value="P:innate immune response"/>
    <property type="evidence" value="ECO:0007669"/>
    <property type="project" value="TreeGrafter"/>
</dbReference>
<dbReference type="GO" id="GO:0016239">
    <property type="term" value="P:positive regulation of macroautophagy"/>
    <property type="evidence" value="ECO:0007669"/>
    <property type="project" value="TreeGrafter"/>
</dbReference>
<dbReference type="GO" id="GO:0035438">
    <property type="term" value="F:cyclic-di-GMP binding"/>
    <property type="evidence" value="ECO:0007669"/>
    <property type="project" value="TreeGrafter"/>
</dbReference>
<organism evidence="2 3">
    <name type="scientific">Oreotrochilus melanogaster</name>
    <dbReference type="NCBI Taxonomy" id="689266"/>
    <lineage>
        <taxon>Eukaryota</taxon>
        <taxon>Metazoa</taxon>
        <taxon>Chordata</taxon>
        <taxon>Craniata</taxon>
        <taxon>Vertebrata</taxon>
        <taxon>Euteleostomi</taxon>
        <taxon>Archelosauria</taxon>
        <taxon>Archosauria</taxon>
        <taxon>Dinosauria</taxon>
        <taxon>Saurischia</taxon>
        <taxon>Theropoda</taxon>
        <taxon>Coelurosauria</taxon>
        <taxon>Aves</taxon>
        <taxon>Neognathae</taxon>
        <taxon>Neoaves</taxon>
        <taxon>Strisores</taxon>
        <taxon>Apodiformes</taxon>
        <taxon>Trochilidae</taxon>
        <taxon>Oreotrochilus</taxon>
    </lineage>
</organism>
<dbReference type="Pfam" id="PF23417">
    <property type="entry name" value="STING_TM"/>
    <property type="match status" value="1"/>
</dbReference>
<keyword evidence="3" id="KW-1185">Reference proteome</keyword>
<evidence type="ECO:0000313" key="3">
    <source>
        <dbReference type="Proteomes" id="UP000579904"/>
    </source>
</evidence>
<evidence type="ECO:0000259" key="1">
    <source>
        <dbReference type="Pfam" id="PF23417"/>
    </source>
</evidence>
<protein>
    <submittedName>
        <fullName evidence="2">STING protein</fullName>
    </submittedName>
</protein>
<dbReference type="Proteomes" id="UP000579904">
    <property type="component" value="Unassembled WGS sequence"/>
</dbReference>